<feature type="region of interest" description="Disordered" evidence="1">
    <location>
        <begin position="1"/>
        <end position="33"/>
    </location>
</feature>
<dbReference type="Gene3D" id="1.20.1280.50">
    <property type="match status" value="1"/>
</dbReference>
<name>A0ABR0EHF2_ZASCE</name>
<proteinExistence type="predicted"/>
<dbReference type="SMART" id="SM00256">
    <property type="entry name" value="FBOX"/>
    <property type="match status" value="1"/>
</dbReference>
<dbReference type="InterPro" id="IPR001810">
    <property type="entry name" value="F-box_dom"/>
</dbReference>
<dbReference type="Proteomes" id="UP001305779">
    <property type="component" value="Unassembled WGS sequence"/>
</dbReference>
<evidence type="ECO:0000259" key="2">
    <source>
        <dbReference type="SMART" id="SM00256"/>
    </source>
</evidence>
<protein>
    <recommendedName>
        <fullName evidence="2">F-box domain-containing protein</fullName>
    </recommendedName>
</protein>
<reference evidence="3 4" key="1">
    <citation type="journal article" date="2023" name="G3 (Bethesda)">
        <title>A chromosome-level genome assembly of Zasmidium syzygii isolated from banana leaves.</title>
        <authorList>
            <person name="van Westerhoven A.C."/>
            <person name="Mehrabi R."/>
            <person name="Talebi R."/>
            <person name="Steentjes M.B.F."/>
            <person name="Corcolon B."/>
            <person name="Chong P.A."/>
            <person name="Kema G.H.J."/>
            <person name="Seidl M.F."/>
        </authorList>
    </citation>
    <scope>NUCLEOTIDE SEQUENCE [LARGE SCALE GENOMIC DNA]</scope>
    <source>
        <strain evidence="3 4">P124</strain>
    </source>
</reference>
<sequence>MANEKRKATSAPAEEPTPKRGRDWRPRTRQEKRVEFSQPVLGTAELFENILLRLPMTDLFVLKRVCKVWRDAIQDSPSLRKKMFIQPCAPPLQPVPNDSELEMMKYLYRSAVHMHPAAAISSTRPDSPPEHTATLPAHHFGQMSITALVRHSQHFVLLAPNMSLRAPGSWEDTLICQPPPVAIGLVAESDPEDFLDFEIHKISNADGITWGDVQKSTKDYMEANPARKITPDCFMFLDDASQTAEIQEAWKYCKGHKDCNGKCGCVWLLQEEQEYE</sequence>
<organism evidence="3 4">
    <name type="scientific">Zasmidium cellare</name>
    <name type="common">Wine cellar mold</name>
    <name type="synonym">Racodium cellare</name>
    <dbReference type="NCBI Taxonomy" id="395010"/>
    <lineage>
        <taxon>Eukaryota</taxon>
        <taxon>Fungi</taxon>
        <taxon>Dikarya</taxon>
        <taxon>Ascomycota</taxon>
        <taxon>Pezizomycotina</taxon>
        <taxon>Dothideomycetes</taxon>
        <taxon>Dothideomycetidae</taxon>
        <taxon>Mycosphaerellales</taxon>
        <taxon>Mycosphaerellaceae</taxon>
        <taxon>Zasmidium</taxon>
    </lineage>
</organism>
<feature type="compositionally biased region" description="Basic and acidic residues" evidence="1">
    <location>
        <begin position="16"/>
        <end position="33"/>
    </location>
</feature>
<comment type="caution">
    <text evidence="3">The sequence shown here is derived from an EMBL/GenBank/DDBJ whole genome shotgun (WGS) entry which is preliminary data.</text>
</comment>
<dbReference type="Pfam" id="PF00646">
    <property type="entry name" value="F-box"/>
    <property type="match status" value="1"/>
</dbReference>
<evidence type="ECO:0000313" key="3">
    <source>
        <dbReference type="EMBL" id="KAK4500789.1"/>
    </source>
</evidence>
<dbReference type="EMBL" id="JAXOVC010000006">
    <property type="protein sequence ID" value="KAK4500789.1"/>
    <property type="molecule type" value="Genomic_DNA"/>
</dbReference>
<keyword evidence="4" id="KW-1185">Reference proteome</keyword>
<evidence type="ECO:0000313" key="4">
    <source>
        <dbReference type="Proteomes" id="UP001305779"/>
    </source>
</evidence>
<dbReference type="InterPro" id="IPR036047">
    <property type="entry name" value="F-box-like_dom_sf"/>
</dbReference>
<dbReference type="SUPFAM" id="SSF81383">
    <property type="entry name" value="F-box domain"/>
    <property type="match status" value="1"/>
</dbReference>
<feature type="domain" description="F-box" evidence="2">
    <location>
        <begin position="42"/>
        <end position="82"/>
    </location>
</feature>
<evidence type="ECO:0000256" key="1">
    <source>
        <dbReference type="SAM" id="MobiDB-lite"/>
    </source>
</evidence>
<gene>
    <name evidence="3" type="ORF">PRZ48_008981</name>
</gene>
<accession>A0ABR0EHF2</accession>